<evidence type="ECO:0000313" key="2">
    <source>
        <dbReference type="Proteomes" id="UP000622166"/>
    </source>
</evidence>
<keyword evidence="2" id="KW-1185">Reference proteome</keyword>
<dbReference type="Proteomes" id="UP000622166">
    <property type="component" value="Unassembled WGS sequence"/>
</dbReference>
<accession>A0A918UJX1</accession>
<name>A0A918UJX1_9ACTN</name>
<reference evidence="1" key="2">
    <citation type="submission" date="2020-09" db="EMBL/GenBank/DDBJ databases">
        <authorList>
            <person name="Sun Q."/>
            <person name="Ohkuma M."/>
        </authorList>
    </citation>
    <scope>NUCLEOTIDE SEQUENCE</scope>
    <source>
        <strain evidence="1">JCM 4815</strain>
    </source>
</reference>
<protein>
    <submittedName>
        <fullName evidence="1">Uncharacterized protein</fullName>
    </submittedName>
</protein>
<comment type="caution">
    <text evidence="1">The sequence shown here is derived from an EMBL/GenBank/DDBJ whole genome shotgun (WGS) entry which is preliminary data.</text>
</comment>
<gene>
    <name evidence="1" type="ORF">GCM10010365_38690</name>
</gene>
<organism evidence="1 2">
    <name type="scientific">Streptomyces poonensis</name>
    <dbReference type="NCBI Taxonomy" id="68255"/>
    <lineage>
        <taxon>Bacteria</taxon>
        <taxon>Bacillati</taxon>
        <taxon>Actinomycetota</taxon>
        <taxon>Actinomycetes</taxon>
        <taxon>Kitasatosporales</taxon>
        <taxon>Streptomycetaceae</taxon>
        <taxon>Streptomyces</taxon>
    </lineage>
</organism>
<proteinExistence type="predicted"/>
<sequence length="140" mass="15004">MGGATALAADRPAPDADLAHHGHVVLHAGRADVRLAVRNHGPSSVDDATVRLRWSEPLADRQALPRRCARSDAWTVVCGTGALAADGLDEVIRLRVRLKGAPSEVLLEIGTAWAGGAIDRNHRNDHQHVLALDTGDTYRF</sequence>
<reference evidence="1" key="1">
    <citation type="journal article" date="2014" name="Int. J. Syst. Evol. Microbiol.">
        <title>Complete genome sequence of Corynebacterium casei LMG S-19264T (=DSM 44701T), isolated from a smear-ripened cheese.</title>
        <authorList>
            <consortium name="US DOE Joint Genome Institute (JGI-PGF)"/>
            <person name="Walter F."/>
            <person name="Albersmeier A."/>
            <person name="Kalinowski J."/>
            <person name="Ruckert C."/>
        </authorList>
    </citation>
    <scope>NUCLEOTIDE SEQUENCE</scope>
    <source>
        <strain evidence="1">JCM 4815</strain>
    </source>
</reference>
<evidence type="ECO:0000313" key="1">
    <source>
        <dbReference type="EMBL" id="GGZ15250.1"/>
    </source>
</evidence>
<dbReference type="EMBL" id="BMVW01000007">
    <property type="protein sequence ID" value="GGZ15250.1"/>
    <property type="molecule type" value="Genomic_DNA"/>
</dbReference>
<dbReference type="AlphaFoldDB" id="A0A918UJX1"/>